<gene>
    <name evidence="2" type="ORF">E5A73_02535</name>
</gene>
<protein>
    <submittedName>
        <fullName evidence="2">Uncharacterized protein</fullName>
    </submittedName>
</protein>
<evidence type="ECO:0000313" key="3">
    <source>
        <dbReference type="Proteomes" id="UP000306147"/>
    </source>
</evidence>
<reference evidence="2 3" key="1">
    <citation type="submission" date="2019-04" db="EMBL/GenBank/DDBJ databases">
        <title>Sphingomonas psychrotolerans sp. nov., isolated from soil in the Tianshan Mountains, Xinjiang, China.</title>
        <authorList>
            <person name="Luo Y."/>
            <person name="Sheng H."/>
        </authorList>
    </citation>
    <scope>NUCLEOTIDE SEQUENCE [LARGE SCALE GENOMIC DNA]</scope>
    <source>
        <strain evidence="2 3">ZFGT-11</strain>
    </source>
</reference>
<evidence type="ECO:0000313" key="2">
    <source>
        <dbReference type="EMBL" id="TGX56009.1"/>
    </source>
</evidence>
<dbReference type="EMBL" id="SRXT01000001">
    <property type="protein sequence ID" value="TGX56009.1"/>
    <property type="molecule type" value="Genomic_DNA"/>
</dbReference>
<proteinExistence type="predicted"/>
<dbReference type="AlphaFoldDB" id="A0A4S1XH82"/>
<feature type="region of interest" description="Disordered" evidence="1">
    <location>
        <begin position="1"/>
        <end position="24"/>
    </location>
</feature>
<dbReference type="Proteomes" id="UP000306147">
    <property type="component" value="Unassembled WGS sequence"/>
</dbReference>
<comment type="caution">
    <text evidence="2">The sequence shown here is derived from an EMBL/GenBank/DDBJ whole genome shotgun (WGS) entry which is preliminary data.</text>
</comment>
<name>A0A4S1XH82_9SPHN</name>
<sequence length="149" mass="16180">MKINQGGDFPAAARRPQSSAVASNGAAPFSTILTAANADPAEKVENKEPDFTRMTRKEMFDWMNGKIIGGEMSLDDSSAFLGMTIRIPVAAGFNAPLAIDDREQVDFVQLAQDGIAGALSRHDDMTRKMLETAMQVIRHEPGSRVDQRA</sequence>
<dbReference type="OrthoDB" id="7472444at2"/>
<dbReference type="RefSeq" id="WP_135962209.1">
    <property type="nucleotide sequence ID" value="NZ_SRXT01000001.1"/>
</dbReference>
<accession>A0A4S1XH82</accession>
<evidence type="ECO:0000256" key="1">
    <source>
        <dbReference type="SAM" id="MobiDB-lite"/>
    </source>
</evidence>
<keyword evidence="3" id="KW-1185">Reference proteome</keyword>
<organism evidence="2 3">
    <name type="scientific">Sphingomonas gei</name>
    <dbReference type="NCBI Taxonomy" id="1395960"/>
    <lineage>
        <taxon>Bacteria</taxon>
        <taxon>Pseudomonadati</taxon>
        <taxon>Pseudomonadota</taxon>
        <taxon>Alphaproteobacteria</taxon>
        <taxon>Sphingomonadales</taxon>
        <taxon>Sphingomonadaceae</taxon>
        <taxon>Sphingomonas</taxon>
    </lineage>
</organism>